<dbReference type="RefSeq" id="WP_095655933.1">
    <property type="nucleotide sequence ID" value="NZ_NPOA01000008.1"/>
</dbReference>
<evidence type="ECO:0000313" key="1">
    <source>
        <dbReference type="EMBL" id="PAV29262.1"/>
    </source>
</evidence>
<keyword evidence="2" id="KW-1185">Reference proteome</keyword>
<name>A0A2A2ICF8_9BACI</name>
<dbReference type="Proteomes" id="UP000218887">
    <property type="component" value="Unassembled WGS sequence"/>
</dbReference>
<evidence type="ECO:0000313" key="2">
    <source>
        <dbReference type="Proteomes" id="UP000218887"/>
    </source>
</evidence>
<proteinExistence type="predicted"/>
<reference evidence="1 2" key="1">
    <citation type="submission" date="2017-08" db="EMBL/GenBank/DDBJ databases">
        <title>Virgibacillus indicus sp. nov. and Virgibacillus profoundi sp. nov, two moderately halophilic bacteria isolated from marine sediment by using the Microfluidic Streak Plate.</title>
        <authorList>
            <person name="Xu B."/>
            <person name="Hu B."/>
            <person name="Wang J."/>
            <person name="Zhu Y."/>
            <person name="Huang L."/>
            <person name="Du W."/>
            <person name="Huang Y."/>
        </authorList>
    </citation>
    <scope>NUCLEOTIDE SEQUENCE [LARGE SCALE GENOMIC DNA]</scope>
    <source>
        <strain evidence="1 2">IO3-P3-H5</strain>
    </source>
</reference>
<gene>
    <name evidence="1" type="ORF">CIL05_12765</name>
</gene>
<dbReference type="EMBL" id="NPOA01000008">
    <property type="protein sequence ID" value="PAV29262.1"/>
    <property type="molecule type" value="Genomic_DNA"/>
</dbReference>
<dbReference type="OrthoDB" id="2645220at2"/>
<comment type="caution">
    <text evidence="1">The sequence shown here is derived from an EMBL/GenBank/DDBJ whole genome shotgun (WGS) entry which is preliminary data.</text>
</comment>
<protein>
    <submittedName>
        <fullName evidence="1">Uncharacterized protein</fullName>
    </submittedName>
</protein>
<sequence length="90" mass="10817">MLANINVDVDQEQVRAYINEKLDKMLNETLLYWDINEMAKRTTMSKSFLENEILHDSRMKLLERRKSKGKRIWPFEASAKVIQEITDEWE</sequence>
<accession>A0A2A2ICF8</accession>
<organism evidence="1 2">
    <name type="scientific">Virgibacillus profundi</name>
    <dbReference type="NCBI Taxonomy" id="2024555"/>
    <lineage>
        <taxon>Bacteria</taxon>
        <taxon>Bacillati</taxon>
        <taxon>Bacillota</taxon>
        <taxon>Bacilli</taxon>
        <taxon>Bacillales</taxon>
        <taxon>Bacillaceae</taxon>
        <taxon>Virgibacillus</taxon>
    </lineage>
</organism>
<dbReference type="AlphaFoldDB" id="A0A2A2ICF8"/>